<evidence type="ECO:0000256" key="12">
    <source>
        <dbReference type="ARBA" id="ARBA00023211"/>
    </source>
</evidence>
<comment type="cofactor">
    <cofactor evidence="13">
        <name>iron-sulfur cluster</name>
        <dbReference type="ChEBI" id="CHEBI:30408"/>
    </cofactor>
</comment>
<dbReference type="PANTHER" id="PTHR36531:SF6">
    <property type="entry name" value="DNA REPLICATION ATP-DEPENDENT HELICASE_NUCLEASE DNA2"/>
    <property type="match status" value="1"/>
</dbReference>
<keyword evidence="5 13" id="KW-0540">Nuclease</keyword>
<keyword evidence="10 13" id="KW-0411">Iron-sulfur</keyword>
<comment type="cofactor">
    <cofactor evidence="1">
        <name>[4Fe-4S] cluster</name>
        <dbReference type="ChEBI" id="CHEBI:49883"/>
    </cofactor>
</comment>
<keyword evidence="6 13" id="KW-0479">Metal-binding</keyword>
<evidence type="ECO:0000313" key="16">
    <source>
        <dbReference type="Proteomes" id="UP000182146"/>
    </source>
</evidence>
<dbReference type="OrthoDB" id="9781776at2"/>
<dbReference type="GO" id="GO:0051607">
    <property type="term" value="P:defense response to virus"/>
    <property type="evidence" value="ECO:0007669"/>
    <property type="project" value="UniProtKB-KW"/>
</dbReference>
<evidence type="ECO:0000256" key="4">
    <source>
        <dbReference type="ARBA" id="ARBA00020049"/>
    </source>
</evidence>
<evidence type="ECO:0000256" key="8">
    <source>
        <dbReference type="ARBA" id="ARBA00022839"/>
    </source>
</evidence>
<dbReference type="Pfam" id="PF01930">
    <property type="entry name" value="Cas_Cas4"/>
    <property type="match status" value="1"/>
</dbReference>
<dbReference type="Gene3D" id="3.90.320.10">
    <property type="match status" value="1"/>
</dbReference>
<feature type="domain" description="DUF83" evidence="14">
    <location>
        <begin position="11"/>
        <end position="185"/>
    </location>
</feature>
<evidence type="ECO:0000256" key="9">
    <source>
        <dbReference type="ARBA" id="ARBA00023004"/>
    </source>
</evidence>
<dbReference type="EC" id="3.1.12.1" evidence="3 13"/>
<dbReference type="PANTHER" id="PTHR36531">
    <property type="entry name" value="CRISPR-ASSOCIATED EXONUCLEASE CAS4"/>
    <property type="match status" value="1"/>
</dbReference>
<dbReference type="AlphaFoldDB" id="A0A1G9I3C4"/>
<dbReference type="RefSeq" id="WP_052446347.1">
    <property type="nucleotide sequence ID" value="NZ_FNGU01000001.1"/>
</dbReference>
<keyword evidence="12 13" id="KW-0464">Manganese</keyword>
<evidence type="ECO:0000313" key="15">
    <source>
        <dbReference type="EMBL" id="SDL19323.1"/>
    </source>
</evidence>
<evidence type="ECO:0000256" key="6">
    <source>
        <dbReference type="ARBA" id="ARBA00022723"/>
    </source>
</evidence>
<reference evidence="15 16" key="1">
    <citation type="submission" date="2016-10" db="EMBL/GenBank/DDBJ databases">
        <authorList>
            <person name="de Groot N.N."/>
        </authorList>
    </citation>
    <scope>NUCLEOTIDE SEQUENCE [LARGE SCALE GENOMIC DNA]</scope>
    <source>
        <strain evidence="15 16">DSM 17813</strain>
    </source>
</reference>
<comment type="function">
    <text evidence="13">CRISPR (clustered regularly interspaced short palindromic repeat) is an adaptive immune system that provides protection against mobile genetic elements (viruses, transposable elements and conjugative plasmids). CRISPR clusters contain sequences complementary to antecedent mobile elements and target invading nucleic acids. CRISPR clusters are transcribed and processed into CRISPR RNA (crRNA).</text>
</comment>
<protein>
    <recommendedName>
        <fullName evidence="4 13">CRISPR-associated exonuclease Cas4</fullName>
        <ecNumber evidence="3 13">3.1.12.1</ecNumber>
    </recommendedName>
</protein>
<dbReference type="EMBL" id="FNGU01000001">
    <property type="protein sequence ID" value="SDL19323.1"/>
    <property type="molecule type" value="Genomic_DNA"/>
</dbReference>
<evidence type="ECO:0000256" key="3">
    <source>
        <dbReference type="ARBA" id="ARBA00012768"/>
    </source>
</evidence>
<evidence type="ECO:0000256" key="10">
    <source>
        <dbReference type="ARBA" id="ARBA00023014"/>
    </source>
</evidence>
<dbReference type="NCBIfam" id="TIGR00372">
    <property type="entry name" value="cas4"/>
    <property type="match status" value="1"/>
</dbReference>
<proteinExistence type="inferred from homology"/>
<keyword evidence="9 13" id="KW-0408">Iron</keyword>
<evidence type="ECO:0000256" key="1">
    <source>
        <dbReference type="ARBA" id="ARBA00001966"/>
    </source>
</evidence>
<comment type="similarity">
    <text evidence="2 13">Belongs to the CRISPR-associated exonuclease Cas4 family.</text>
</comment>
<accession>A0A1G9I3C4</accession>
<dbReference type="GO" id="GO:0051536">
    <property type="term" value="F:iron-sulfur cluster binding"/>
    <property type="evidence" value="ECO:0007669"/>
    <property type="project" value="UniProtKB-KW"/>
</dbReference>
<gene>
    <name evidence="15" type="ORF">SAMN05660860_00003</name>
</gene>
<dbReference type="InterPro" id="IPR022765">
    <property type="entry name" value="Dna2/Cas4_DUF83"/>
</dbReference>
<evidence type="ECO:0000259" key="14">
    <source>
        <dbReference type="Pfam" id="PF01930"/>
    </source>
</evidence>
<evidence type="ECO:0000256" key="13">
    <source>
        <dbReference type="RuleBase" id="RU365022"/>
    </source>
</evidence>
<evidence type="ECO:0000256" key="2">
    <source>
        <dbReference type="ARBA" id="ARBA00009189"/>
    </source>
</evidence>
<evidence type="ECO:0000256" key="11">
    <source>
        <dbReference type="ARBA" id="ARBA00023118"/>
    </source>
</evidence>
<evidence type="ECO:0000256" key="5">
    <source>
        <dbReference type="ARBA" id="ARBA00022722"/>
    </source>
</evidence>
<dbReference type="InterPro" id="IPR013343">
    <property type="entry name" value="CRISPR-assoc_prot_Cas4"/>
</dbReference>
<keyword evidence="8 13" id="KW-0269">Exonuclease</keyword>
<dbReference type="InterPro" id="IPR051827">
    <property type="entry name" value="Cas4_exonuclease"/>
</dbReference>
<organism evidence="15 16">
    <name type="scientific">Geoalkalibacter ferrihydriticus</name>
    <dbReference type="NCBI Taxonomy" id="392333"/>
    <lineage>
        <taxon>Bacteria</taxon>
        <taxon>Pseudomonadati</taxon>
        <taxon>Thermodesulfobacteriota</taxon>
        <taxon>Desulfuromonadia</taxon>
        <taxon>Desulfuromonadales</taxon>
        <taxon>Geoalkalibacteraceae</taxon>
        <taxon>Geoalkalibacter</taxon>
    </lineage>
</organism>
<keyword evidence="11 13" id="KW-0051">Antiviral defense</keyword>
<dbReference type="GO" id="GO:0046872">
    <property type="term" value="F:metal ion binding"/>
    <property type="evidence" value="ECO:0007669"/>
    <property type="project" value="UniProtKB-KW"/>
</dbReference>
<dbReference type="Proteomes" id="UP000182146">
    <property type="component" value="Unassembled WGS sequence"/>
</dbReference>
<evidence type="ECO:0000256" key="7">
    <source>
        <dbReference type="ARBA" id="ARBA00022801"/>
    </source>
</evidence>
<sequence length="225" mass="25917">MYAESDYVMLSALQHYLYCPRQCALIHIEQTWQENRYTVEGRILHERVDSREKEMKGRVRIVRTLPVRSARHGLSGQADVVEFHEDGSVYPVEYKRGRPKSDRCDEVQLCAQALCLEEMLDKKIESGALFYGQNKRRSAVEFDVDLRRLTEETVERVHDLFRTGVTPKAVYSKKCDQCSLIAVCLPKSCTSGRSVRKYLVGMLRETNHEKDAQHAVCDDARGLSE</sequence>
<dbReference type="InterPro" id="IPR011604">
    <property type="entry name" value="PDDEXK-like_dom_sf"/>
</dbReference>
<dbReference type="GO" id="GO:0004527">
    <property type="term" value="F:exonuclease activity"/>
    <property type="evidence" value="ECO:0007669"/>
    <property type="project" value="UniProtKB-KW"/>
</dbReference>
<dbReference type="STRING" id="392333.SAMN05660860_00003"/>
<keyword evidence="7 13" id="KW-0378">Hydrolase</keyword>
<name>A0A1G9I3C4_9BACT</name>
<dbReference type="CDD" id="cd09637">
    <property type="entry name" value="Cas4_I-A_I-B_I-C_I-D_II-B"/>
    <property type="match status" value="1"/>
</dbReference>
<comment type="cofactor">
    <cofactor evidence="13">
        <name>Mg(2+)</name>
        <dbReference type="ChEBI" id="CHEBI:18420"/>
    </cofactor>
    <cofactor evidence="13">
        <name>Mn(2+)</name>
        <dbReference type="ChEBI" id="CHEBI:29035"/>
    </cofactor>
    <text evidence="13">Mg(2+) or Mn(2+) required for ssDNA cleavage activity.</text>
</comment>